<keyword evidence="3" id="KW-1185">Reference proteome</keyword>
<evidence type="ECO:0000313" key="2">
    <source>
        <dbReference type="EMBL" id="MBB5032277.1"/>
    </source>
</evidence>
<feature type="domain" description="DUF2726" evidence="1">
    <location>
        <begin position="21"/>
        <end position="135"/>
    </location>
</feature>
<evidence type="ECO:0000259" key="1">
    <source>
        <dbReference type="Pfam" id="PF10881"/>
    </source>
</evidence>
<gene>
    <name evidence="2" type="ORF">HNQ65_001854</name>
</gene>
<protein>
    <recommendedName>
        <fullName evidence="1">DUF2726 domain-containing protein</fullName>
    </recommendedName>
</protein>
<dbReference type="AlphaFoldDB" id="A0A7W7YA93"/>
<proteinExistence type="predicted"/>
<reference evidence="2 3" key="1">
    <citation type="submission" date="2020-08" db="EMBL/GenBank/DDBJ databases">
        <title>Genomic Encyclopedia of Type Strains, Phase IV (KMG-IV): sequencing the most valuable type-strain genomes for metagenomic binning, comparative biology and taxonomic classification.</title>
        <authorList>
            <person name="Goeker M."/>
        </authorList>
    </citation>
    <scope>NUCLEOTIDE SEQUENCE [LARGE SCALE GENOMIC DNA]</scope>
    <source>
        <strain evidence="2 3">DSM 12252</strain>
    </source>
</reference>
<dbReference type="Proteomes" id="UP000590740">
    <property type="component" value="Unassembled WGS sequence"/>
</dbReference>
<name>A0A7W7YA93_9BACT</name>
<dbReference type="RefSeq" id="WP_184339210.1">
    <property type="nucleotide sequence ID" value="NZ_JACHIG010000003.1"/>
</dbReference>
<sequence length="186" mass="20472">MQSAPAIAPLSPSEATVAPYPLLSAAEALFCSCLENITAQRCHIQCKPRLYEVLHHETVAGFVKICQRHIDFMVYRKGDWLPMVAIEFEDDSPGKKERKARDRHLVHDLFSTLGIPILQVHADEITQIDTLVHKLSHAWQERNANLEILPPPEGECPPTPPTTSLLAGIGGPPRQSPNAAAYAAIS</sequence>
<comment type="caution">
    <text evidence="2">The sequence shown here is derived from an EMBL/GenBank/DDBJ whole genome shotgun (WGS) entry which is preliminary data.</text>
</comment>
<evidence type="ECO:0000313" key="3">
    <source>
        <dbReference type="Proteomes" id="UP000590740"/>
    </source>
</evidence>
<organism evidence="2 3">
    <name type="scientific">Prosthecobacter vanneervenii</name>
    <dbReference type="NCBI Taxonomy" id="48466"/>
    <lineage>
        <taxon>Bacteria</taxon>
        <taxon>Pseudomonadati</taxon>
        <taxon>Verrucomicrobiota</taxon>
        <taxon>Verrucomicrobiia</taxon>
        <taxon>Verrucomicrobiales</taxon>
        <taxon>Verrucomicrobiaceae</taxon>
        <taxon>Prosthecobacter</taxon>
    </lineage>
</organism>
<dbReference type="EMBL" id="JACHIG010000003">
    <property type="protein sequence ID" value="MBB5032277.1"/>
    <property type="molecule type" value="Genomic_DNA"/>
</dbReference>
<accession>A0A7W7YA93</accession>
<dbReference type="InterPro" id="IPR024402">
    <property type="entry name" value="DUF2726"/>
</dbReference>
<dbReference type="Pfam" id="PF10881">
    <property type="entry name" value="DUF2726"/>
    <property type="match status" value="1"/>
</dbReference>